<feature type="domain" description="DUF7613" evidence="4">
    <location>
        <begin position="551"/>
        <end position="707"/>
    </location>
</feature>
<feature type="compositionally biased region" description="Polar residues" evidence="1">
    <location>
        <begin position="1"/>
        <end position="10"/>
    </location>
</feature>
<dbReference type="GeneID" id="43601976"/>
<evidence type="ECO:0000259" key="5">
    <source>
        <dbReference type="Pfam" id="PF24589"/>
    </source>
</evidence>
<feature type="domain" description="DUF7612" evidence="3">
    <location>
        <begin position="415"/>
        <end position="546"/>
    </location>
</feature>
<feature type="domain" description="DUF7611" evidence="2">
    <location>
        <begin position="260"/>
        <end position="408"/>
    </location>
</feature>
<evidence type="ECO:0000259" key="2">
    <source>
        <dbReference type="Pfam" id="PF24586"/>
    </source>
</evidence>
<dbReference type="InterPro" id="IPR056032">
    <property type="entry name" value="DUF7613"/>
</dbReference>
<dbReference type="InterPro" id="IPR056031">
    <property type="entry name" value="DUF7612"/>
</dbReference>
<dbReference type="Pfam" id="PF24586">
    <property type="entry name" value="DUF7611"/>
    <property type="match status" value="1"/>
</dbReference>
<proteinExistence type="predicted"/>
<reference evidence="6 7" key="1">
    <citation type="journal article" date="2018" name="IMA Fungus">
        <title>IMA Genome-F 9: Draft genome sequence of Annulohypoxylon stygium, Aspergillus mulundensis, Berkeleyomyces basicola (syn. Thielaviopsis basicola), Ceratocystis smalleyi, two Cercospora beticola strains, Coleophoma cylindrospora, Fusarium fracticaudum, Phialophora cf. hyalina, and Morchella septimelata.</title>
        <authorList>
            <person name="Wingfield B.D."/>
            <person name="Bills G.F."/>
            <person name="Dong Y."/>
            <person name="Huang W."/>
            <person name="Nel W.J."/>
            <person name="Swalarsk-Parry B.S."/>
            <person name="Vaghefi N."/>
            <person name="Wilken P.M."/>
            <person name="An Z."/>
            <person name="de Beer Z.W."/>
            <person name="De Vos L."/>
            <person name="Chen L."/>
            <person name="Duong T.A."/>
            <person name="Gao Y."/>
            <person name="Hammerbacher A."/>
            <person name="Kikkert J.R."/>
            <person name="Li Y."/>
            <person name="Li H."/>
            <person name="Li K."/>
            <person name="Li Q."/>
            <person name="Liu X."/>
            <person name="Ma X."/>
            <person name="Naidoo K."/>
            <person name="Pethybridge S.J."/>
            <person name="Sun J."/>
            <person name="Steenkamp E.T."/>
            <person name="van der Nest M.A."/>
            <person name="van Wyk S."/>
            <person name="Wingfield M.J."/>
            <person name="Xiong C."/>
            <person name="Yue Q."/>
            <person name="Zhang X."/>
        </authorList>
    </citation>
    <scope>NUCLEOTIDE SEQUENCE [LARGE SCALE GENOMIC DNA]</scope>
    <source>
        <strain evidence="6 7">BP 5553</strain>
    </source>
</reference>
<gene>
    <name evidence="6" type="ORF">BP5553_09127</name>
</gene>
<evidence type="ECO:0000313" key="7">
    <source>
        <dbReference type="Proteomes" id="UP000254866"/>
    </source>
</evidence>
<feature type="domain" description="DUF7614" evidence="5">
    <location>
        <begin position="713"/>
        <end position="843"/>
    </location>
</feature>
<dbReference type="STRING" id="2656787.A0A370TE17"/>
<dbReference type="Pfam" id="PF24589">
    <property type="entry name" value="DUF7614"/>
    <property type="match status" value="1"/>
</dbReference>
<dbReference type="RefSeq" id="XP_031866393.1">
    <property type="nucleotide sequence ID" value="XM_032017750.1"/>
</dbReference>
<evidence type="ECO:0000259" key="3">
    <source>
        <dbReference type="Pfam" id="PF24587"/>
    </source>
</evidence>
<protein>
    <submittedName>
        <fullName evidence="6">Uncharacterized protein</fullName>
    </submittedName>
</protein>
<evidence type="ECO:0000259" key="4">
    <source>
        <dbReference type="Pfam" id="PF24588"/>
    </source>
</evidence>
<evidence type="ECO:0000256" key="1">
    <source>
        <dbReference type="SAM" id="MobiDB-lite"/>
    </source>
</evidence>
<dbReference type="Proteomes" id="UP000254866">
    <property type="component" value="Unassembled WGS sequence"/>
</dbReference>
<dbReference type="Pfam" id="PF24588">
    <property type="entry name" value="DUF7613"/>
    <property type="match status" value="1"/>
</dbReference>
<comment type="caution">
    <text evidence="6">The sequence shown here is derived from an EMBL/GenBank/DDBJ whole genome shotgun (WGS) entry which is preliminary data.</text>
</comment>
<keyword evidence="7" id="KW-1185">Reference proteome</keyword>
<evidence type="ECO:0000313" key="6">
    <source>
        <dbReference type="EMBL" id="RDL32671.1"/>
    </source>
</evidence>
<dbReference type="InterPro" id="IPR056030">
    <property type="entry name" value="DUF7611"/>
</dbReference>
<dbReference type="Pfam" id="PF24587">
    <property type="entry name" value="DUF7612"/>
    <property type="match status" value="1"/>
</dbReference>
<feature type="compositionally biased region" description="Polar residues" evidence="1">
    <location>
        <begin position="18"/>
        <end position="31"/>
    </location>
</feature>
<dbReference type="AlphaFoldDB" id="A0A370TE17"/>
<accession>A0A370TE17</accession>
<name>A0A370TE17_9HELO</name>
<dbReference type="InterPro" id="IPR056033">
    <property type="entry name" value="DUF7614"/>
</dbReference>
<dbReference type="OrthoDB" id="4356615at2759"/>
<dbReference type="EMBL" id="NPIC01000010">
    <property type="protein sequence ID" value="RDL32671.1"/>
    <property type="molecule type" value="Genomic_DNA"/>
</dbReference>
<sequence length="849" mass="95093">METHLSQLRQHSGEKAASVSTSSLHSFSNELSPPARLAPHLGPLTLDHDLPITPNVSPIESEPGAFQQLTADCDTSVSGALPMQLSRSFVEHQAWLVMEDEAVKYFSSQTRCIFDLFQKSADKFKPVSTGSVDDVVRLAIWWFLDARMKLDPLLREGSSFPFAQEDNKILLQRAHLNLAKSFWILQETNNLNHEASSKNIFESAEFRDADHTVAVLSLRLAVLVRIRQAIWSMQRSELLPLSLDMASISEDADTSIWVSYPSLNLSIDYLITGHYAAPQDKLNEELPLSAFLPLGDTRDAFHYGGMHIDLFLLAESSNAQQIKYPAILSIIRARDERCFSVAIGTQHGLLNFSIHSSRKNQPTWDDVTWVPVINALELKLRTGFRLQLRCSTWDFKILKGMYDYYCQTLLTFQASQDETLLFETGIKSAKYHTSQVAEFEDFPAGVIANCTFRLFEGTLIQQAGTGPRRLHRSFRIAIITPPSAKNITVSSQTISPGRAIQFGFMRGDTGSPTLTLNIDTHDAERTWILDFDDSQQRNTLFAHLTGCFLCQQETVLAQVHISHFSVCTGLEAQTPAQAFDDCQWHSLRVINKQPTDPDGLKIESSQPVLSDYLRIIVDSPKLRVTDRVNVGIGELKIRRNVVASGHELYVLRQPQQDMTCSLSNLAISSNVPKNLEEILEGIKTQESIRAYTFPNLPDLHLFQLAITGFSVLFDGSPASFSISRRRMIVPVHKEWSAPHTRLQILRRGGMFQLAAFFEGFSHGKCMNFALKETDIFKKSTKGGKIYLKIIDAKFSLPPGGKKDFGHEKGFVSLDSLDYPGEHSDICIGFASSSDFTKFSQALPALVKVK</sequence>
<organism evidence="6 7">
    <name type="scientific">Venustampulla echinocandica</name>
    <dbReference type="NCBI Taxonomy" id="2656787"/>
    <lineage>
        <taxon>Eukaryota</taxon>
        <taxon>Fungi</taxon>
        <taxon>Dikarya</taxon>
        <taxon>Ascomycota</taxon>
        <taxon>Pezizomycotina</taxon>
        <taxon>Leotiomycetes</taxon>
        <taxon>Helotiales</taxon>
        <taxon>Pleuroascaceae</taxon>
        <taxon>Venustampulla</taxon>
    </lineage>
</organism>
<feature type="region of interest" description="Disordered" evidence="1">
    <location>
        <begin position="1"/>
        <end position="31"/>
    </location>
</feature>